<evidence type="ECO:0000313" key="3">
    <source>
        <dbReference type="Proteomes" id="UP001238088"/>
    </source>
</evidence>
<reference evidence="2 3" key="1">
    <citation type="submission" date="2023-07" db="EMBL/GenBank/DDBJ databases">
        <title>Genomic Encyclopedia of Type Strains, Phase IV (KMG-IV): sequencing the most valuable type-strain genomes for metagenomic binning, comparative biology and taxonomic classification.</title>
        <authorList>
            <person name="Goeker M."/>
        </authorList>
    </citation>
    <scope>NUCLEOTIDE SEQUENCE [LARGE SCALE GENOMIC DNA]</scope>
    <source>
        <strain evidence="2 3">DSM 23494</strain>
    </source>
</reference>
<sequence>MVTKYQGGQQIVDYLFDVTQTNGKALQRPVWTIQDEEREFIHSALSHSDSRVETLEESIDALAKRTAAGIYLNVEDHCEDAFNNFIGVEKDKRFKAFYELAVNSTQFAIREKCGLEPLPSQDLSYIKEVNDLSKINILGYITNTSTQDAMSEIAKLKKQYNLERDVSNDKLRIERGRKPLSEHTIEQQRTSAPGVREVRETSDVISSRKVSDSVSGVTNERDLNGHAASNGQRSERQHNQSNARTGDEKPRTEDRRTHGSSAIQESMVIFHTHEGRIYIHF</sequence>
<name>A0ABU0AI92_9BACI</name>
<feature type="compositionally biased region" description="Basic and acidic residues" evidence="1">
    <location>
        <begin position="174"/>
        <end position="186"/>
    </location>
</feature>
<keyword evidence="3" id="KW-1185">Reference proteome</keyword>
<feature type="region of interest" description="Disordered" evidence="1">
    <location>
        <begin position="174"/>
        <end position="268"/>
    </location>
</feature>
<comment type="caution">
    <text evidence="2">The sequence shown here is derived from an EMBL/GenBank/DDBJ whole genome shotgun (WGS) entry which is preliminary data.</text>
</comment>
<feature type="compositionally biased region" description="Basic and acidic residues" evidence="1">
    <location>
        <begin position="245"/>
        <end position="257"/>
    </location>
</feature>
<dbReference type="EMBL" id="JAUSUB010000011">
    <property type="protein sequence ID" value="MDQ0270970.1"/>
    <property type="molecule type" value="Genomic_DNA"/>
</dbReference>
<protein>
    <submittedName>
        <fullName evidence="2">Uncharacterized protein</fullName>
    </submittedName>
</protein>
<evidence type="ECO:0000313" key="2">
    <source>
        <dbReference type="EMBL" id="MDQ0270970.1"/>
    </source>
</evidence>
<proteinExistence type="predicted"/>
<dbReference type="Proteomes" id="UP001238088">
    <property type="component" value="Unassembled WGS sequence"/>
</dbReference>
<accession>A0ABU0AI92</accession>
<gene>
    <name evidence="2" type="ORF">J2S17_002856</name>
</gene>
<evidence type="ECO:0000256" key="1">
    <source>
        <dbReference type="SAM" id="MobiDB-lite"/>
    </source>
</evidence>
<organism evidence="2 3">
    <name type="scientific">Cytobacillus purgationiresistens</name>
    <dbReference type="NCBI Taxonomy" id="863449"/>
    <lineage>
        <taxon>Bacteria</taxon>
        <taxon>Bacillati</taxon>
        <taxon>Bacillota</taxon>
        <taxon>Bacilli</taxon>
        <taxon>Bacillales</taxon>
        <taxon>Bacillaceae</taxon>
        <taxon>Cytobacillus</taxon>
    </lineage>
</organism>